<dbReference type="OrthoDB" id="10057934at2759"/>
<dbReference type="GO" id="GO:0003700">
    <property type="term" value="F:DNA-binding transcription factor activity"/>
    <property type="evidence" value="ECO:0007669"/>
    <property type="project" value="InterPro"/>
</dbReference>
<evidence type="ECO:0000313" key="6">
    <source>
        <dbReference type="Proteomes" id="UP000663891"/>
    </source>
</evidence>
<dbReference type="SMART" id="SM00220">
    <property type="entry name" value="S_TKc"/>
    <property type="match status" value="1"/>
</dbReference>
<feature type="compositionally biased region" description="Polar residues" evidence="3">
    <location>
        <begin position="11"/>
        <end position="22"/>
    </location>
</feature>
<comment type="caution">
    <text evidence="5">The sequence shown here is derived from an EMBL/GenBank/DDBJ whole genome shotgun (WGS) entry which is preliminary data.</text>
</comment>
<dbReference type="Pfam" id="PF00069">
    <property type="entry name" value="Pkinase"/>
    <property type="match status" value="1"/>
</dbReference>
<dbReference type="InterPro" id="IPR000719">
    <property type="entry name" value="Prot_kinase_dom"/>
</dbReference>
<dbReference type="SUPFAM" id="SSF56112">
    <property type="entry name" value="Protein kinase-like (PK-like)"/>
    <property type="match status" value="1"/>
</dbReference>
<proteinExistence type="predicted"/>
<dbReference type="Proteomes" id="UP000663891">
    <property type="component" value="Unassembled WGS sequence"/>
</dbReference>
<dbReference type="InterPro" id="IPR011009">
    <property type="entry name" value="Kinase-like_dom_sf"/>
</dbReference>
<keyword evidence="2" id="KW-0067">ATP-binding</keyword>
<organism evidence="5 6">
    <name type="scientific">Adineta steineri</name>
    <dbReference type="NCBI Taxonomy" id="433720"/>
    <lineage>
        <taxon>Eukaryota</taxon>
        <taxon>Metazoa</taxon>
        <taxon>Spiralia</taxon>
        <taxon>Gnathifera</taxon>
        <taxon>Rotifera</taxon>
        <taxon>Eurotatoria</taxon>
        <taxon>Bdelloidea</taxon>
        <taxon>Adinetida</taxon>
        <taxon>Adinetidae</taxon>
        <taxon>Adineta</taxon>
    </lineage>
</organism>
<dbReference type="GO" id="GO:0005737">
    <property type="term" value="C:cytoplasm"/>
    <property type="evidence" value="ECO:0007669"/>
    <property type="project" value="TreeGrafter"/>
</dbReference>
<sequence>MERTFDFPFDDTNSNDQQQPFSASDLPSDDTMNEYLPNRDSFSNNLFDDLFSIPPNQNNHIGENINIDDLTNPTDNEQIDFLTLNFTESSGGSTDRDEISQLIGSCINDEPTQQSTFIVNYDISSFYSSPVSVRIGSSPAEPQANETIRSAEAYLNGQDEIYRMATEFKNNKQLQQRPTTVTPFDDYMQSGDCQPCDTQFQYDFVYQQQTLEYDVAETKPIQIKDQPRAKYRPRTQNESKNSAHYIRCEEGITPEYPTIKIHRDWNFQADANFIEVALVSIDQQPHLYTLHNKDCSATFEDNALIFKLYESNVIYFRLTEEDYRNGYKTLMIELIKGKQSDVITKEVIRSRQLDQSMLRIARIFRVGKDELQRDEGSVVHSNVMTEAYGDVEIEHMGPRYGPMGGLEMVYIVLKGQVLKNEIKIEINEPYFNWSYSVENFTKNGKVIYFEMPPFPHLGYETVKANIIVLYKGEELCQSPYLYKGSLDQVLAELSLNGLPPTTTSSSPSLVAAMPKVHCDLKPANFVFFGPRLKVIDLGIAQKALRGYTDHLIASGGTRGYSAPECFDSGARISRKADIWSLGTILYFLTYGVACDYESPQPPKRVPQTRSTLVQHLFNHCLQKDPNRRPTHRWLAHHPLTASAATV</sequence>
<dbReference type="PANTHER" id="PTHR24346">
    <property type="entry name" value="MAP/MICROTUBULE AFFINITY-REGULATING KINASE"/>
    <property type="match status" value="1"/>
</dbReference>
<dbReference type="PROSITE" id="PS50011">
    <property type="entry name" value="PROTEIN_KINASE_DOM"/>
    <property type="match status" value="1"/>
</dbReference>
<dbReference type="Gene3D" id="1.10.510.10">
    <property type="entry name" value="Transferase(Phosphotransferase) domain 1"/>
    <property type="match status" value="1"/>
</dbReference>
<dbReference type="GO" id="GO:0005524">
    <property type="term" value="F:ATP binding"/>
    <property type="evidence" value="ECO:0007669"/>
    <property type="project" value="UniProtKB-KW"/>
</dbReference>
<evidence type="ECO:0000313" key="5">
    <source>
        <dbReference type="EMBL" id="CAF1095655.1"/>
    </source>
</evidence>
<feature type="region of interest" description="Disordered" evidence="3">
    <location>
        <begin position="1"/>
        <end position="34"/>
    </location>
</feature>
<dbReference type="AlphaFoldDB" id="A0A814NM91"/>
<dbReference type="Gene3D" id="2.60.40.340">
    <property type="entry name" value="Rel homology domain (RHD), DNA-binding domain"/>
    <property type="match status" value="1"/>
</dbReference>
<dbReference type="EMBL" id="CAJNON010000200">
    <property type="protein sequence ID" value="CAF1095655.1"/>
    <property type="molecule type" value="Genomic_DNA"/>
</dbReference>
<gene>
    <name evidence="5" type="ORF">VCS650_LOCUS19807</name>
</gene>
<keyword evidence="1" id="KW-0547">Nucleotide-binding</keyword>
<evidence type="ECO:0000256" key="3">
    <source>
        <dbReference type="SAM" id="MobiDB-lite"/>
    </source>
</evidence>
<evidence type="ECO:0000256" key="2">
    <source>
        <dbReference type="ARBA" id="ARBA00022840"/>
    </source>
</evidence>
<dbReference type="PANTHER" id="PTHR24346:SF30">
    <property type="entry name" value="MATERNAL EMBRYONIC LEUCINE ZIPPER KINASE"/>
    <property type="match status" value="1"/>
</dbReference>
<dbReference type="GO" id="GO:0035556">
    <property type="term" value="P:intracellular signal transduction"/>
    <property type="evidence" value="ECO:0007669"/>
    <property type="project" value="TreeGrafter"/>
</dbReference>
<evidence type="ECO:0000259" key="4">
    <source>
        <dbReference type="PROSITE" id="PS50011"/>
    </source>
</evidence>
<dbReference type="GO" id="GO:0004674">
    <property type="term" value="F:protein serine/threonine kinase activity"/>
    <property type="evidence" value="ECO:0007669"/>
    <property type="project" value="TreeGrafter"/>
</dbReference>
<reference evidence="5" key="1">
    <citation type="submission" date="2021-02" db="EMBL/GenBank/DDBJ databases">
        <authorList>
            <person name="Nowell W R."/>
        </authorList>
    </citation>
    <scope>NUCLEOTIDE SEQUENCE</scope>
</reference>
<name>A0A814NM91_9BILA</name>
<evidence type="ECO:0000256" key="1">
    <source>
        <dbReference type="ARBA" id="ARBA00022741"/>
    </source>
</evidence>
<dbReference type="GO" id="GO:0003677">
    <property type="term" value="F:DNA binding"/>
    <property type="evidence" value="ECO:0007669"/>
    <property type="project" value="InterPro"/>
</dbReference>
<protein>
    <recommendedName>
        <fullName evidence="4">Protein kinase domain-containing protein</fullName>
    </recommendedName>
</protein>
<feature type="domain" description="Protein kinase" evidence="4">
    <location>
        <begin position="299"/>
        <end position="640"/>
    </location>
</feature>
<accession>A0A814NM91</accession>
<dbReference type="InterPro" id="IPR037059">
    <property type="entry name" value="RHD_DNA_bind_dom_sf"/>
</dbReference>